<dbReference type="FunFam" id="3.20.20.70:FF:000019">
    <property type="entry name" value="Delta-aminolevulinic acid dehydratase"/>
    <property type="match status" value="1"/>
</dbReference>
<keyword evidence="10" id="KW-0460">Magnesium</keyword>
<dbReference type="NCBIfam" id="NF006762">
    <property type="entry name" value="PRK09283.1"/>
    <property type="match status" value="1"/>
</dbReference>
<dbReference type="OrthoDB" id="9805001at2"/>
<evidence type="ECO:0000256" key="4">
    <source>
        <dbReference type="ARBA" id="ARBA00020771"/>
    </source>
</evidence>
<dbReference type="SUPFAM" id="SSF51569">
    <property type="entry name" value="Aldolase"/>
    <property type="match status" value="1"/>
</dbReference>
<evidence type="ECO:0000256" key="10">
    <source>
        <dbReference type="PIRSR" id="PIRSR001415-5"/>
    </source>
</evidence>
<evidence type="ECO:0000313" key="13">
    <source>
        <dbReference type="EMBL" id="SDF59610.1"/>
    </source>
</evidence>
<name>A0A1G7MEI7_9SPHI</name>
<dbReference type="GO" id="GO:0004655">
    <property type="term" value="F:porphobilinogen synthase activity"/>
    <property type="evidence" value="ECO:0007669"/>
    <property type="project" value="UniProtKB-EC"/>
</dbReference>
<dbReference type="PIRSF" id="PIRSF001415">
    <property type="entry name" value="Porphbilin_synth"/>
    <property type="match status" value="1"/>
</dbReference>
<dbReference type="InterPro" id="IPR013785">
    <property type="entry name" value="Aldolase_TIM"/>
</dbReference>
<dbReference type="GO" id="GO:0008270">
    <property type="term" value="F:zinc ion binding"/>
    <property type="evidence" value="ECO:0007669"/>
    <property type="project" value="TreeGrafter"/>
</dbReference>
<sequence length="323" mass="36177">MLQRPRRNRKSEVIRQMVQETHVSAANLIFPLFIVDGTFQKTEVASMPGIFRYSIDNLLREIESCMKLGLNSFDLFPNIDDSLKDTMATESHREESLYLRAIREVKKNFPEACVVTDVAMDPYSSDGHDGIVKNGEILNDETLEVLGKMALAHAQCGADIIAPSDMMDGRVGYIRRVLDENGFTDVSIMSYSAKYASAFYGPFRDALNSAPKFGDKKTYQMNPANQREALIEANLDELEGADFLMVKPALAYLDVIKLIKDNTELPVAAYNVSGEYAMLKAAAQRGWLNEQRATTEVLTSIRRAGATAILTYHAKEVLENKWL</sequence>
<evidence type="ECO:0000256" key="9">
    <source>
        <dbReference type="PIRSR" id="PIRSR001415-1"/>
    </source>
</evidence>
<keyword evidence="6 11" id="KW-0456">Lyase</keyword>
<keyword evidence="14" id="KW-1185">Reference proteome</keyword>
<evidence type="ECO:0000256" key="5">
    <source>
        <dbReference type="ARBA" id="ARBA00023133"/>
    </source>
</evidence>
<dbReference type="PANTHER" id="PTHR11458:SF0">
    <property type="entry name" value="DELTA-AMINOLEVULINIC ACID DEHYDRATASE"/>
    <property type="match status" value="1"/>
</dbReference>
<dbReference type="EC" id="4.2.1.24" evidence="3 11"/>
<organism evidence="13 14">
    <name type="scientific">Mucilaginibacter pineti</name>
    <dbReference type="NCBI Taxonomy" id="1391627"/>
    <lineage>
        <taxon>Bacteria</taxon>
        <taxon>Pseudomonadati</taxon>
        <taxon>Bacteroidota</taxon>
        <taxon>Sphingobacteriia</taxon>
        <taxon>Sphingobacteriales</taxon>
        <taxon>Sphingobacteriaceae</taxon>
        <taxon>Mucilaginibacter</taxon>
    </lineage>
</organism>
<keyword evidence="10" id="KW-0479">Metal-binding</keyword>
<evidence type="ECO:0000256" key="1">
    <source>
        <dbReference type="ARBA" id="ARBA00004694"/>
    </source>
</evidence>
<evidence type="ECO:0000256" key="6">
    <source>
        <dbReference type="ARBA" id="ARBA00023239"/>
    </source>
</evidence>
<dbReference type="AlphaFoldDB" id="A0A1G7MEI7"/>
<dbReference type="Pfam" id="PF00490">
    <property type="entry name" value="ALAD"/>
    <property type="match status" value="1"/>
</dbReference>
<dbReference type="STRING" id="1391627.SAMN05216464_12135"/>
<dbReference type="SMART" id="SM01004">
    <property type="entry name" value="ALAD"/>
    <property type="match status" value="1"/>
</dbReference>
<evidence type="ECO:0000256" key="7">
    <source>
        <dbReference type="ARBA" id="ARBA00023244"/>
    </source>
</evidence>
<dbReference type="RefSeq" id="WP_091156430.1">
    <property type="nucleotide sequence ID" value="NZ_FNAI01000021.1"/>
</dbReference>
<evidence type="ECO:0000256" key="8">
    <source>
        <dbReference type="ARBA" id="ARBA00047651"/>
    </source>
</evidence>
<dbReference type="PROSITE" id="PS00169">
    <property type="entry name" value="D_ALA_DEHYDRATASE"/>
    <property type="match status" value="1"/>
</dbReference>
<gene>
    <name evidence="13" type="ORF">SAMN05216464_12135</name>
</gene>
<dbReference type="GO" id="GO:0006782">
    <property type="term" value="P:protoporphyrinogen IX biosynthetic process"/>
    <property type="evidence" value="ECO:0007669"/>
    <property type="project" value="UniProtKB-UniPathway"/>
</dbReference>
<comment type="catalytic activity">
    <reaction evidence="8 11">
        <text>2 5-aminolevulinate = porphobilinogen + 2 H2O + H(+)</text>
        <dbReference type="Rhea" id="RHEA:24064"/>
        <dbReference type="ChEBI" id="CHEBI:15377"/>
        <dbReference type="ChEBI" id="CHEBI:15378"/>
        <dbReference type="ChEBI" id="CHEBI:58126"/>
        <dbReference type="ChEBI" id="CHEBI:356416"/>
        <dbReference type="EC" id="4.2.1.24"/>
    </reaction>
</comment>
<feature type="active site" description="Schiff-base intermediate with substrate" evidence="9">
    <location>
        <position position="247"/>
    </location>
</feature>
<evidence type="ECO:0000256" key="12">
    <source>
        <dbReference type="RuleBase" id="RU004161"/>
    </source>
</evidence>
<evidence type="ECO:0000256" key="11">
    <source>
        <dbReference type="RuleBase" id="RU000515"/>
    </source>
</evidence>
<dbReference type="GO" id="GO:0005829">
    <property type="term" value="C:cytosol"/>
    <property type="evidence" value="ECO:0007669"/>
    <property type="project" value="TreeGrafter"/>
</dbReference>
<accession>A0A1G7MEI7</accession>
<dbReference type="InterPro" id="IPR030656">
    <property type="entry name" value="ALAD_AS"/>
</dbReference>
<dbReference type="Proteomes" id="UP000199072">
    <property type="component" value="Unassembled WGS sequence"/>
</dbReference>
<evidence type="ECO:0000256" key="2">
    <source>
        <dbReference type="ARBA" id="ARBA00008055"/>
    </source>
</evidence>
<reference evidence="13 14" key="1">
    <citation type="submission" date="2016-10" db="EMBL/GenBank/DDBJ databases">
        <authorList>
            <person name="de Groot N.N."/>
        </authorList>
    </citation>
    <scope>NUCLEOTIDE SEQUENCE [LARGE SCALE GENOMIC DNA]</scope>
    <source>
        <strain evidence="13 14">47C3B</strain>
    </source>
</reference>
<dbReference type="PRINTS" id="PR00144">
    <property type="entry name" value="DALDHYDRTASE"/>
</dbReference>
<protein>
    <recommendedName>
        <fullName evidence="4 11">Delta-aminolevulinic acid dehydratase</fullName>
        <ecNumber evidence="3 11">4.2.1.24</ecNumber>
    </recommendedName>
</protein>
<evidence type="ECO:0000256" key="3">
    <source>
        <dbReference type="ARBA" id="ARBA00012053"/>
    </source>
</evidence>
<comment type="subunit">
    <text evidence="11">Homooctamer.</text>
</comment>
<comment type="pathway">
    <text evidence="1">Porphyrin-containing compound metabolism; protoporphyrin-IX biosynthesis; coproporphyrinogen-III from 5-aminolevulinate: step 1/4.</text>
</comment>
<dbReference type="PANTHER" id="PTHR11458">
    <property type="entry name" value="DELTA-AMINOLEVULINIC ACID DEHYDRATASE"/>
    <property type="match status" value="1"/>
</dbReference>
<dbReference type="CDD" id="cd04823">
    <property type="entry name" value="ALAD_PBGS_aspartate_rich"/>
    <property type="match status" value="1"/>
</dbReference>
<comment type="similarity">
    <text evidence="2 12">Belongs to the ALAD family.</text>
</comment>
<keyword evidence="5" id="KW-0350">Heme biosynthesis</keyword>
<dbReference type="InterPro" id="IPR001731">
    <property type="entry name" value="ALAD"/>
</dbReference>
<evidence type="ECO:0000313" key="14">
    <source>
        <dbReference type="Proteomes" id="UP000199072"/>
    </source>
</evidence>
<keyword evidence="7 11" id="KW-0627">Porphyrin biosynthesis</keyword>
<dbReference type="EMBL" id="FNAI01000021">
    <property type="protein sequence ID" value="SDF59610.1"/>
    <property type="molecule type" value="Genomic_DNA"/>
</dbReference>
<dbReference type="Gene3D" id="3.20.20.70">
    <property type="entry name" value="Aldolase class I"/>
    <property type="match status" value="1"/>
</dbReference>
<feature type="active site" description="Schiff-base intermediate with substrate" evidence="9">
    <location>
        <position position="194"/>
    </location>
</feature>
<feature type="binding site" evidence="10">
    <location>
        <position position="232"/>
    </location>
    <ligand>
        <name>Mg(2+)</name>
        <dbReference type="ChEBI" id="CHEBI:18420"/>
    </ligand>
</feature>
<proteinExistence type="inferred from homology"/>
<dbReference type="UniPathway" id="UPA00251">
    <property type="reaction ID" value="UER00318"/>
</dbReference>